<organism evidence="1 2">
    <name type="scientific">Rhododendron molle</name>
    <name type="common">Chinese azalea</name>
    <name type="synonym">Azalea mollis</name>
    <dbReference type="NCBI Taxonomy" id="49168"/>
    <lineage>
        <taxon>Eukaryota</taxon>
        <taxon>Viridiplantae</taxon>
        <taxon>Streptophyta</taxon>
        <taxon>Embryophyta</taxon>
        <taxon>Tracheophyta</taxon>
        <taxon>Spermatophyta</taxon>
        <taxon>Magnoliopsida</taxon>
        <taxon>eudicotyledons</taxon>
        <taxon>Gunneridae</taxon>
        <taxon>Pentapetalae</taxon>
        <taxon>asterids</taxon>
        <taxon>Ericales</taxon>
        <taxon>Ericaceae</taxon>
        <taxon>Ericoideae</taxon>
        <taxon>Rhodoreae</taxon>
        <taxon>Rhododendron</taxon>
    </lineage>
</organism>
<dbReference type="Proteomes" id="UP001062846">
    <property type="component" value="Chromosome 4"/>
</dbReference>
<proteinExistence type="predicted"/>
<sequence>MARIPRTFFLLALLLSSLSCSCVMGAFDLVDKVCIQNTSPPICREALRSDVRFAVSDLTGLGYIAIDLTRRHVTATSNRIKVLIAQTQDPGLKKPLAFCEQKYREALFACERAGPSLGERYYEGFSAAGDAVSSLGKACQNAFGASPLGSINKKTVVFGDLFRSLASLLSKSQVQNMY</sequence>
<accession>A0ACC0P891</accession>
<comment type="caution">
    <text evidence="1">The sequence shown here is derived from an EMBL/GenBank/DDBJ whole genome shotgun (WGS) entry which is preliminary data.</text>
</comment>
<dbReference type="EMBL" id="CM046391">
    <property type="protein sequence ID" value="KAI8561907.1"/>
    <property type="molecule type" value="Genomic_DNA"/>
</dbReference>
<protein>
    <submittedName>
        <fullName evidence="1">Uncharacterized protein</fullName>
    </submittedName>
</protein>
<keyword evidence="2" id="KW-1185">Reference proteome</keyword>
<name>A0ACC0P891_RHOML</name>
<reference evidence="1" key="1">
    <citation type="submission" date="2022-02" db="EMBL/GenBank/DDBJ databases">
        <title>Plant Genome Project.</title>
        <authorList>
            <person name="Zhang R.-G."/>
        </authorList>
    </citation>
    <scope>NUCLEOTIDE SEQUENCE</scope>
    <source>
        <strain evidence="1">AT1</strain>
    </source>
</reference>
<evidence type="ECO:0000313" key="1">
    <source>
        <dbReference type="EMBL" id="KAI8561907.1"/>
    </source>
</evidence>
<evidence type="ECO:0000313" key="2">
    <source>
        <dbReference type="Proteomes" id="UP001062846"/>
    </source>
</evidence>
<gene>
    <name evidence="1" type="ORF">RHMOL_Rhmol04G0378600</name>
</gene>